<comment type="caution">
    <text evidence="2">The sequence shown here is derived from an EMBL/GenBank/DDBJ whole genome shotgun (WGS) entry which is preliminary data.</text>
</comment>
<proteinExistence type="predicted"/>
<dbReference type="Proteomes" id="UP000318288">
    <property type="component" value="Unassembled WGS sequence"/>
</dbReference>
<evidence type="ECO:0000313" key="2">
    <source>
        <dbReference type="EMBL" id="TWU49000.1"/>
    </source>
</evidence>
<dbReference type="EMBL" id="SJPW01000006">
    <property type="protein sequence ID" value="TWU49000.1"/>
    <property type="molecule type" value="Genomic_DNA"/>
</dbReference>
<evidence type="ECO:0000256" key="1">
    <source>
        <dbReference type="SAM" id="Phobius"/>
    </source>
</evidence>
<accession>A0A5C6EKJ5</accession>
<feature type="transmembrane region" description="Helical" evidence="1">
    <location>
        <begin position="120"/>
        <end position="141"/>
    </location>
</feature>
<keyword evidence="1" id="KW-1133">Transmembrane helix</keyword>
<keyword evidence="1" id="KW-0472">Membrane</keyword>
<organism evidence="2 3">
    <name type="scientific">Rubripirellula tenax</name>
    <dbReference type="NCBI Taxonomy" id="2528015"/>
    <lineage>
        <taxon>Bacteria</taxon>
        <taxon>Pseudomonadati</taxon>
        <taxon>Planctomycetota</taxon>
        <taxon>Planctomycetia</taxon>
        <taxon>Pirellulales</taxon>
        <taxon>Pirellulaceae</taxon>
        <taxon>Rubripirellula</taxon>
    </lineage>
</organism>
<sequence>MHRSGGRLFSRSHVVPRHPVMANVTRLNHDCTNAPKNRNHVHCVMTRMLEALRGVALFVSGWVVLAILGIAFASAPLLALTGVSVVGFACAIKGFGSLEMPFAMVVSAVLGAVLLPKTEWAWIAPWLPGGFMVSVVLTDLFDKEQ</sequence>
<gene>
    <name evidence="2" type="ORF">Poly51_49040</name>
</gene>
<keyword evidence="1" id="KW-0812">Transmembrane</keyword>
<keyword evidence="3" id="KW-1185">Reference proteome</keyword>
<name>A0A5C6EKJ5_9BACT</name>
<reference evidence="2 3" key="1">
    <citation type="submission" date="2019-02" db="EMBL/GenBank/DDBJ databases">
        <title>Deep-cultivation of Planctomycetes and their phenomic and genomic characterization uncovers novel biology.</title>
        <authorList>
            <person name="Wiegand S."/>
            <person name="Jogler M."/>
            <person name="Boedeker C."/>
            <person name="Pinto D."/>
            <person name="Vollmers J."/>
            <person name="Rivas-Marin E."/>
            <person name="Kohn T."/>
            <person name="Peeters S.H."/>
            <person name="Heuer A."/>
            <person name="Rast P."/>
            <person name="Oberbeckmann S."/>
            <person name="Bunk B."/>
            <person name="Jeske O."/>
            <person name="Meyerdierks A."/>
            <person name="Storesund J.E."/>
            <person name="Kallscheuer N."/>
            <person name="Luecker S."/>
            <person name="Lage O.M."/>
            <person name="Pohl T."/>
            <person name="Merkel B.J."/>
            <person name="Hornburger P."/>
            <person name="Mueller R.-W."/>
            <person name="Bruemmer F."/>
            <person name="Labrenz M."/>
            <person name="Spormann A.M."/>
            <person name="Op Den Camp H."/>
            <person name="Overmann J."/>
            <person name="Amann R."/>
            <person name="Jetten M.S.M."/>
            <person name="Mascher T."/>
            <person name="Medema M.H."/>
            <person name="Devos D.P."/>
            <person name="Kaster A.-K."/>
            <person name="Ovreas L."/>
            <person name="Rohde M."/>
            <person name="Galperin M.Y."/>
            <person name="Jogler C."/>
        </authorList>
    </citation>
    <scope>NUCLEOTIDE SEQUENCE [LARGE SCALE GENOMIC DNA]</scope>
    <source>
        <strain evidence="2 3">Poly51</strain>
    </source>
</reference>
<dbReference type="AlphaFoldDB" id="A0A5C6EKJ5"/>
<evidence type="ECO:0000313" key="3">
    <source>
        <dbReference type="Proteomes" id="UP000318288"/>
    </source>
</evidence>
<feature type="transmembrane region" description="Helical" evidence="1">
    <location>
        <begin position="55"/>
        <end position="88"/>
    </location>
</feature>
<protein>
    <submittedName>
        <fullName evidence="2">Uncharacterized protein</fullName>
    </submittedName>
</protein>
<feature type="transmembrane region" description="Helical" evidence="1">
    <location>
        <begin position="95"/>
        <end position="114"/>
    </location>
</feature>